<evidence type="ECO:0000256" key="4">
    <source>
        <dbReference type="ARBA" id="ARBA00022516"/>
    </source>
</evidence>
<feature type="binding site" evidence="11">
    <location>
        <position position="91"/>
    </location>
    <ligand>
        <name>NADP(+)</name>
        <dbReference type="ChEBI" id="CHEBI:58349"/>
    </ligand>
</feature>
<dbReference type="Proteomes" id="UP000886355">
    <property type="component" value="Unassembled WGS sequence"/>
</dbReference>
<dbReference type="NCBIfam" id="NF004197">
    <property type="entry name" value="PRK05653.1-1"/>
    <property type="match status" value="1"/>
</dbReference>
<dbReference type="InterPro" id="IPR036291">
    <property type="entry name" value="NAD(P)-bd_dom_sf"/>
</dbReference>
<evidence type="ECO:0000313" key="14">
    <source>
        <dbReference type="EMBL" id="HDL90382.1"/>
    </source>
</evidence>
<feature type="binding site" evidence="11">
    <location>
        <position position="189"/>
    </location>
    <ligand>
        <name>NADP(+)</name>
        <dbReference type="ChEBI" id="CHEBI:58349"/>
    </ligand>
</feature>
<comment type="function">
    <text evidence="12">Catalyzes the NADPH-dependent reduction of beta-ketoacyl-ACP substrates to beta-hydroxyacyl-ACP products, the first reductive step in the elongation cycle of fatty acid biosynthesis.</text>
</comment>
<gene>
    <name evidence="14" type="primary">fabG</name>
    <name evidence="14" type="ORF">ENG14_05715</name>
</gene>
<evidence type="ECO:0000256" key="10">
    <source>
        <dbReference type="PIRSR" id="PIRSR611284-1"/>
    </source>
</evidence>
<dbReference type="NCBIfam" id="NF009466">
    <property type="entry name" value="PRK12826.1-2"/>
    <property type="match status" value="1"/>
</dbReference>
<evidence type="ECO:0000256" key="5">
    <source>
        <dbReference type="ARBA" id="ARBA00022832"/>
    </source>
</evidence>
<evidence type="ECO:0000259" key="13">
    <source>
        <dbReference type="SMART" id="SM00822"/>
    </source>
</evidence>
<reference evidence="14" key="1">
    <citation type="journal article" date="2020" name="mSystems">
        <title>Genome- and Community-Level Interaction Insights into Carbon Utilization and Element Cycling Functions of Hydrothermarchaeota in Hydrothermal Sediment.</title>
        <authorList>
            <person name="Zhou Z."/>
            <person name="Liu Y."/>
            <person name="Xu W."/>
            <person name="Pan J."/>
            <person name="Luo Z.H."/>
            <person name="Li M."/>
        </authorList>
    </citation>
    <scope>NUCLEOTIDE SEQUENCE [LARGE SCALE GENOMIC DNA]</scope>
    <source>
        <strain evidence="14">HyVt-19</strain>
    </source>
</reference>
<accession>A0A7C1AYX2</accession>
<evidence type="ECO:0000256" key="9">
    <source>
        <dbReference type="ARBA" id="ARBA00023160"/>
    </source>
</evidence>
<keyword evidence="7 12" id="KW-0560">Oxidoreductase</keyword>
<dbReference type="UniPathway" id="UPA00094"/>
<dbReference type="PROSITE" id="PS00061">
    <property type="entry name" value="ADH_SHORT"/>
    <property type="match status" value="1"/>
</dbReference>
<dbReference type="FunFam" id="3.40.50.720:FF:000037">
    <property type="entry name" value="3-oxoacyl-[acyl-carrier-protein] reductase FabG"/>
    <property type="match status" value="1"/>
</dbReference>
<dbReference type="EC" id="1.1.1.100" evidence="3 12"/>
<dbReference type="NCBIfam" id="NF005559">
    <property type="entry name" value="PRK07231.1"/>
    <property type="match status" value="1"/>
</dbReference>
<feature type="domain" description="Ketoreductase" evidence="13">
    <location>
        <begin position="7"/>
        <end position="192"/>
    </location>
</feature>
<keyword evidence="4 12" id="KW-0444">Lipid biosynthesis</keyword>
<organism evidence="14">
    <name type="scientific">Thermodesulforhabdus norvegica</name>
    <dbReference type="NCBI Taxonomy" id="39841"/>
    <lineage>
        <taxon>Bacteria</taxon>
        <taxon>Pseudomonadati</taxon>
        <taxon>Thermodesulfobacteriota</taxon>
        <taxon>Syntrophobacteria</taxon>
        <taxon>Syntrophobacterales</taxon>
        <taxon>Thermodesulforhabdaceae</taxon>
        <taxon>Thermodesulforhabdus</taxon>
    </lineage>
</organism>
<dbReference type="InterPro" id="IPR057326">
    <property type="entry name" value="KR_dom"/>
</dbReference>
<dbReference type="InterPro" id="IPR020904">
    <property type="entry name" value="Sc_DH/Rdtase_CS"/>
</dbReference>
<sequence>MSAFENQVAIITGGRRGIGRAIALKLGKNGARIAFNDIGQPEEITKTVEEFRSEGMEAKGYLVDVTNRNEVQKMIEDIIKSWGRIDILVNNAGITRDGLFLRMKDEDWQKVIEVCLQGTYNFTKEVLKYMVKQKYGRIINISSVVGIMGNAGQTNYSTAKAAIFGFTKSLAREVAARGITVNAVAPGFIDTDMTRRLPEEVKKLWIDQIPMRRGGYPEDVAEAVAFLASKASGYITGQTIHVNGGMLML</sequence>
<comment type="caution">
    <text evidence="14">The sequence shown here is derived from an EMBL/GenBank/DDBJ whole genome shotgun (WGS) entry which is preliminary data.</text>
</comment>
<evidence type="ECO:0000256" key="6">
    <source>
        <dbReference type="ARBA" id="ARBA00022857"/>
    </source>
</evidence>
<name>A0A7C1AYX2_9BACT</name>
<dbReference type="InterPro" id="IPR050259">
    <property type="entry name" value="SDR"/>
</dbReference>
<dbReference type="AlphaFoldDB" id="A0A7C1AYX2"/>
<feature type="active site" description="Proton acceptor" evidence="10">
    <location>
        <position position="156"/>
    </location>
</feature>
<dbReference type="GO" id="GO:0030497">
    <property type="term" value="P:fatty acid elongation"/>
    <property type="evidence" value="ECO:0007669"/>
    <property type="project" value="UniProtKB-ARBA"/>
</dbReference>
<dbReference type="Gene3D" id="3.40.50.720">
    <property type="entry name" value="NAD(P)-binding Rossmann-like Domain"/>
    <property type="match status" value="1"/>
</dbReference>
<protein>
    <recommendedName>
        <fullName evidence="3 12">3-oxoacyl-[acyl-carrier-protein] reductase</fullName>
        <ecNumber evidence="3 12">1.1.1.100</ecNumber>
    </recommendedName>
</protein>
<dbReference type="CDD" id="cd05333">
    <property type="entry name" value="BKR_SDR_c"/>
    <property type="match status" value="1"/>
</dbReference>
<keyword evidence="8 12" id="KW-0443">Lipid metabolism</keyword>
<evidence type="ECO:0000256" key="12">
    <source>
        <dbReference type="RuleBase" id="RU366074"/>
    </source>
</evidence>
<dbReference type="InterPro" id="IPR011284">
    <property type="entry name" value="3oxo_ACP_reduc"/>
</dbReference>
<keyword evidence="5 12" id="KW-0276">Fatty acid metabolism</keyword>
<proteinExistence type="inferred from homology"/>
<evidence type="ECO:0000256" key="3">
    <source>
        <dbReference type="ARBA" id="ARBA00012948"/>
    </source>
</evidence>
<comment type="subunit">
    <text evidence="12">Homotetramer.</text>
</comment>
<evidence type="ECO:0000256" key="7">
    <source>
        <dbReference type="ARBA" id="ARBA00023002"/>
    </source>
</evidence>
<comment type="similarity">
    <text evidence="2 12">Belongs to the short-chain dehydrogenases/reductases (SDR) family.</text>
</comment>
<dbReference type="GO" id="GO:0051287">
    <property type="term" value="F:NAD binding"/>
    <property type="evidence" value="ECO:0007669"/>
    <property type="project" value="UniProtKB-UniRule"/>
</dbReference>
<dbReference type="NCBIfam" id="TIGR01830">
    <property type="entry name" value="3oxo_ACP_reduc"/>
    <property type="match status" value="1"/>
</dbReference>
<keyword evidence="6 11" id="KW-0521">NADP</keyword>
<evidence type="ECO:0000256" key="8">
    <source>
        <dbReference type="ARBA" id="ARBA00023098"/>
    </source>
</evidence>
<evidence type="ECO:0000256" key="11">
    <source>
        <dbReference type="PIRSR" id="PIRSR611284-2"/>
    </source>
</evidence>
<comment type="catalytic activity">
    <reaction evidence="12">
        <text>a (3R)-hydroxyacyl-[ACP] + NADP(+) = a 3-oxoacyl-[ACP] + NADPH + H(+)</text>
        <dbReference type="Rhea" id="RHEA:17397"/>
        <dbReference type="Rhea" id="RHEA-COMP:9916"/>
        <dbReference type="Rhea" id="RHEA-COMP:9945"/>
        <dbReference type="ChEBI" id="CHEBI:15378"/>
        <dbReference type="ChEBI" id="CHEBI:57783"/>
        <dbReference type="ChEBI" id="CHEBI:58349"/>
        <dbReference type="ChEBI" id="CHEBI:78776"/>
        <dbReference type="ChEBI" id="CHEBI:78827"/>
        <dbReference type="EC" id="1.1.1.100"/>
    </reaction>
</comment>
<dbReference type="SUPFAM" id="SSF51735">
    <property type="entry name" value="NAD(P)-binding Rossmann-fold domains"/>
    <property type="match status" value="1"/>
</dbReference>
<dbReference type="PANTHER" id="PTHR42879:SF2">
    <property type="entry name" value="3-OXOACYL-[ACYL-CARRIER-PROTEIN] REDUCTASE FABG"/>
    <property type="match status" value="1"/>
</dbReference>
<evidence type="ECO:0000256" key="1">
    <source>
        <dbReference type="ARBA" id="ARBA00005194"/>
    </source>
</evidence>
<dbReference type="PRINTS" id="PR00081">
    <property type="entry name" value="GDHRDH"/>
</dbReference>
<evidence type="ECO:0000256" key="2">
    <source>
        <dbReference type="ARBA" id="ARBA00006484"/>
    </source>
</evidence>
<dbReference type="NCBIfam" id="NF009464">
    <property type="entry name" value="PRK12824.1"/>
    <property type="match status" value="1"/>
</dbReference>
<dbReference type="Pfam" id="PF13561">
    <property type="entry name" value="adh_short_C2"/>
    <property type="match status" value="1"/>
</dbReference>
<dbReference type="GO" id="GO:0004316">
    <property type="term" value="F:3-oxoacyl-[acyl-carrier-protein] reductase (NADPH) activity"/>
    <property type="evidence" value="ECO:0007669"/>
    <property type="project" value="UniProtKB-UniRule"/>
</dbReference>
<dbReference type="InterPro" id="IPR002347">
    <property type="entry name" value="SDR_fam"/>
</dbReference>
<dbReference type="SMART" id="SM00822">
    <property type="entry name" value="PKS_KR"/>
    <property type="match status" value="1"/>
</dbReference>
<dbReference type="PRINTS" id="PR00080">
    <property type="entry name" value="SDRFAMILY"/>
</dbReference>
<feature type="binding site" evidence="11">
    <location>
        <begin position="156"/>
        <end position="160"/>
    </location>
    <ligand>
        <name>NADP(+)</name>
        <dbReference type="ChEBI" id="CHEBI:58349"/>
    </ligand>
</feature>
<dbReference type="NCBIfam" id="NF004198">
    <property type="entry name" value="PRK05653.1-3"/>
    <property type="match status" value="1"/>
</dbReference>
<dbReference type="EMBL" id="DQZW01000269">
    <property type="protein sequence ID" value="HDL90382.1"/>
    <property type="molecule type" value="Genomic_DNA"/>
</dbReference>
<keyword evidence="9 12" id="KW-0275">Fatty acid biosynthesis</keyword>
<feature type="binding site" evidence="11">
    <location>
        <begin position="13"/>
        <end position="16"/>
    </location>
    <ligand>
        <name>NADP(+)</name>
        <dbReference type="ChEBI" id="CHEBI:58349"/>
    </ligand>
</feature>
<comment type="pathway">
    <text evidence="1 12">Lipid metabolism; fatty acid biosynthesis.</text>
</comment>
<dbReference type="PANTHER" id="PTHR42879">
    <property type="entry name" value="3-OXOACYL-(ACYL-CARRIER-PROTEIN) REDUCTASE"/>
    <property type="match status" value="1"/>
</dbReference>